<keyword evidence="1" id="KW-0812">Transmembrane</keyword>
<feature type="transmembrane region" description="Helical" evidence="1">
    <location>
        <begin position="81"/>
        <end position="99"/>
    </location>
</feature>
<dbReference type="eggNOG" id="ENOG502ZER8">
    <property type="taxonomic scope" value="Bacteria"/>
</dbReference>
<name>A0A077F978_9PSED</name>
<dbReference type="AlphaFoldDB" id="A0A077F978"/>
<evidence type="ECO:0000313" key="2">
    <source>
        <dbReference type="EMBL" id="AIL60399.1"/>
    </source>
</evidence>
<sequence length="179" mass="20324">MRQSEGNWNEQVAGAVNSLAEEINEIKKFQQDCERDKDIAMMMQMAEKQMTQATSYTNLVLVAGYAGYFAFWSTLVTKLPSWLYALSGLLALLSLLLFISWEVIKMTWGTVHLNRINKMILKTVRGPNVLKIIDAASSSHNVRINRLWLWFLVPTLTFGIGAGLLLLGYFAVEVWKTVF</sequence>
<feature type="transmembrane region" description="Helical" evidence="1">
    <location>
        <begin position="147"/>
        <end position="172"/>
    </location>
</feature>
<evidence type="ECO:0000313" key="3">
    <source>
        <dbReference type="Proteomes" id="UP000028931"/>
    </source>
</evidence>
<keyword evidence="1" id="KW-1133">Transmembrane helix</keyword>
<feature type="transmembrane region" description="Helical" evidence="1">
    <location>
        <begin position="53"/>
        <end position="75"/>
    </location>
</feature>
<dbReference type="KEGG" id="palk:PSAKL28_11730"/>
<keyword evidence="1" id="KW-0472">Membrane</keyword>
<dbReference type="RefSeq" id="WP_038607847.1">
    <property type="nucleotide sequence ID" value="NZ_CP009048.1"/>
</dbReference>
<organism evidence="2 3">
    <name type="scientific">Pseudomonas alkylphenolica</name>
    <dbReference type="NCBI Taxonomy" id="237609"/>
    <lineage>
        <taxon>Bacteria</taxon>
        <taxon>Pseudomonadati</taxon>
        <taxon>Pseudomonadota</taxon>
        <taxon>Gammaproteobacteria</taxon>
        <taxon>Pseudomonadales</taxon>
        <taxon>Pseudomonadaceae</taxon>
        <taxon>Pseudomonas</taxon>
    </lineage>
</organism>
<accession>A0A077F978</accession>
<dbReference type="Proteomes" id="UP000028931">
    <property type="component" value="Chromosome"/>
</dbReference>
<dbReference type="HOGENOM" id="CLU_1487810_0_0_6"/>
<reference evidence="2 3" key="1">
    <citation type="submission" date="2014-07" db="EMBL/GenBank/DDBJ databases">
        <authorList>
            <person name="Lee K."/>
            <person name="Lim J.Y."/>
            <person name="Hwang I."/>
        </authorList>
    </citation>
    <scope>NUCLEOTIDE SEQUENCE [LARGE SCALE GENOMIC DNA]</scope>
    <source>
        <strain evidence="2 3">KL28</strain>
    </source>
</reference>
<evidence type="ECO:0000256" key="1">
    <source>
        <dbReference type="SAM" id="Phobius"/>
    </source>
</evidence>
<dbReference type="EMBL" id="CP009048">
    <property type="protein sequence ID" value="AIL60399.1"/>
    <property type="molecule type" value="Genomic_DNA"/>
</dbReference>
<protein>
    <submittedName>
        <fullName evidence="2">Uncharacterized protein</fullName>
    </submittedName>
</protein>
<gene>
    <name evidence="2" type="ORF">PSAKL28_11730</name>
</gene>
<proteinExistence type="predicted"/>